<dbReference type="InterPro" id="IPR005829">
    <property type="entry name" value="Sugar_transporter_CS"/>
</dbReference>
<feature type="transmembrane region" description="Helical" evidence="6">
    <location>
        <begin position="171"/>
        <end position="190"/>
    </location>
</feature>
<feature type="transmembrane region" description="Helical" evidence="6">
    <location>
        <begin position="312"/>
        <end position="333"/>
    </location>
</feature>
<dbReference type="GO" id="GO:0022857">
    <property type="term" value="F:transmembrane transporter activity"/>
    <property type="evidence" value="ECO:0007669"/>
    <property type="project" value="InterPro"/>
</dbReference>
<dbReference type="InterPro" id="IPR011701">
    <property type="entry name" value="MFS"/>
</dbReference>
<dbReference type="InterPro" id="IPR036259">
    <property type="entry name" value="MFS_trans_sf"/>
</dbReference>
<dbReference type="SUPFAM" id="SSF103473">
    <property type="entry name" value="MFS general substrate transporter"/>
    <property type="match status" value="1"/>
</dbReference>
<reference evidence="8 9" key="1">
    <citation type="submission" date="2020-08" db="EMBL/GenBank/DDBJ databases">
        <title>Genomic Encyclopedia of Type Strains, Phase IV (KMG-IV): sequencing the most valuable type-strain genomes for metagenomic binning, comparative biology and taxonomic classification.</title>
        <authorList>
            <person name="Goeker M."/>
        </authorList>
    </citation>
    <scope>NUCLEOTIDE SEQUENCE [LARGE SCALE GENOMIC DNA]</scope>
    <source>
        <strain evidence="8 9">DSM 102234</strain>
    </source>
</reference>
<feature type="transmembrane region" description="Helical" evidence="6">
    <location>
        <begin position="345"/>
        <end position="371"/>
    </location>
</feature>
<keyword evidence="5 6" id="KW-0472">Membrane</keyword>
<dbReference type="PANTHER" id="PTHR23502">
    <property type="entry name" value="MAJOR FACILITATOR SUPERFAMILY"/>
    <property type="match status" value="1"/>
</dbReference>
<dbReference type="PROSITE" id="PS50850">
    <property type="entry name" value="MFS"/>
    <property type="match status" value="1"/>
</dbReference>
<feature type="domain" description="Major facilitator superfamily (MFS) profile" evidence="7">
    <location>
        <begin position="15"/>
        <end position="399"/>
    </location>
</feature>
<dbReference type="InterPro" id="IPR020846">
    <property type="entry name" value="MFS_dom"/>
</dbReference>
<dbReference type="Pfam" id="PF07690">
    <property type="entry name" value="MFS_1"/>
    <property type="match status" value="1"/>
</dbReference>
<feature type="transmembrane region" description="Helical" evidence="6">
    <location>
        <begin position="107"/>
        <end position="128"/>
    </location>
</feature>
<evidence type="ECO:0000256" key="1">
    <source>
        <dbReference type="ARBA" id="ARBA00004141"/>
    </source>
</evidence>
<dbReference type="Gene3D" id="1.20.1720.10">
    <property type="entry name" value="Multidrug resistance protein D"/>
    <property type="match status" value="1"/>
</dbReference>
<organism evidence="8 9">
    <name type="scientific">Sulfitobacter undariae</name>
    <dbReference type="NCBI Taxonomy" id="1563671"/>
    <lineage>
        <taxon>Bacteria</taxon>
        <taxon>Pseudomonadati</taxon>
        <taxon>Pseudomonadota</taxon>
        <taxon>Alphaproteobacteria</taxon>
        <taxon>Rhodobacterales</taxon>
        <taxon>Roseobacteraceae</taxon>
        <taxon>Sulfitobacter</taxon>
    </lineage>
</organism>
<dbReference type="AlphaFoldDB" id="A0A7W6E4F0"/>
<keyword evidence="3 6" id="KW-0812">Transmembrane</keyword>
<dbReference type="GO" id="GO:0005886">
    <property type="term" value="C:plasma membrane"/>
    <property type="evidence" value="ECO:0007669"/>
    <property type="project" value="TreeGrafter"/>
</dbReference>
<dbReference type="Proteomes" id="UP000530268">
    <property type="component" value="Unassembled WGS sequence"/>
</dbReference>
<feature type="transmembrane region" description="Helical" evidence="6">
    <location>
        <begin position="377"/>
        <end position="396"/>
    </location>
</feature>
<evidence type="ECO:0000256" key="2">
    <source>
        <dbReference type="ARBA" id="ARBA00022448"/>
    </source>
</evidence>
<sequence length="406" mass="43800">MTSQTDNFPMSRAEFVALMAMMMAAVAFSIDAMLPALPQIGVELSPDAPNKAPLILSLFLLGLGVGTFFAGPLSDAFGRKQVILGASVLYAFGAGLVVVSTSFEMVLLGRILQGLGAAGPRVVALAVVRDRYAGRQMAQIASIVMLVFSLVPAVAPLLGTFIIHFSSWRGIFVAFILFIVLLCVWMGIRLPETLPKEARRPMRLPLMLDALKEIAAHRVVRVSIIVQTLVVGMLFSTLMLVQPIYDIAYDRGTEFPYWFFVVALISASASMLNALLVVRIGMFRMITLALAVQVLLSAIFLIFDLSGGTYGFYFFVAWQTYIFFQAGLTLGNLNALAMEPLGHIAGMASSVIGAFATVGGVLISGPIGLMFKGSETLLIVSVFFLALVSFGGMMMMGRRLRPEPEA</sequence>
<feature type="transmembrane region" description="Helical" evidence="6">
    <location>
        <begin position="257"/>
        <end position="278"/>
    </location>
</feature>
<proteinExistence type="predicted"/>
<name>A0A7W6E4F0_9RHOB</name>
<evidence type="ECO:0000256" key="6">
    <source>
        <dbReference type="SAM" id="Phobius"/>
    </source>
</evidence>
<dbReference type="GO" id="GO:0042908">
    <property type="term" value="P:xenobiotic transport"/>
    <property type="evidence" value="ECO:0007669"/>
    <property type="project" value="UniProtKB-ARBA"/>
</dbReference>
<comment type="caution">
    <text evidence="8">The sequence shown here is derived from an EMBL/GenBank/DDBJ whole genome shotgun (WGS) entry which is preliminary data.</text>
</comment>
<protein>
    <submittedName>
        <fullName evidence="8">DHA1 family bicyclomycin/chloramphenicol resistance-like MFS transporter</fullName>
    </submittedName>
</protein>
<feature type="transmembrane region" description="Helical" evidence="6">
    <location>
        <begin position="12"/>
        <end position="34"/>
    </location>
</feature>
<evidence type="ECO:0000256" key="4">
    <source>
        <dbReference type="ARBA" id="ARBA00022989"/>
    </source>
</evidence>
<evidence type="ECO:0000256" key="5">
    <source>
        <dbReference type="ARBA" id="ARBA00023136"/>
    </source>
</evidence>
<keyword evidence="2" id="KW-0813">Transport</keyword>
<gene>
    <name evidence="8" type="ORF">GGR95_002141</name>
</gene>
<dbReference type="PANTHER" id="PTHR23502:SF132">
    <property type="entry name" value="POLYAMINE TRANSPORTER 2-RELATED"/>
    <property type="match status" value="1"/>
</dbReference>
<dbReference type="PROSITE" id="PS00216">
    <property type="entry name" value="SUGAR_TRANSPORT_1"/>
    <property type="match status" value="1"/>
</dbReference>
<feature type="transmembrane region" description="Helical" evidence="6">
    <location>
        <begin position="54"/>
        <end position="70"/>
    </location>
</feature>
<dbReference type="RefSeq" id="WP_343042204.1">
    <property type="nucleotide sequence ID" value="NZ_JACIEI010000006.1"/>
</dbReference>
<evidence type="ECO:0000259" key="7">
    <source>
        <dbReference type="PROSITE" id="PS50850"/>
    </source>
</evidence>
<evidence type="ECO:0000313" key="8">
    <source>
        <dbReference type="EMBL" id="MBB3994495.1"/>
    </source>
</evidence>
<feature type="transmembrane region" description="Helical" evidence="6">
    <location>
        <begin position="285"/>
        <end position="306"/>
    </location>
</feature>
<dbReference type="EMBL" id="JACIEI010000006">
    <property type="protein sequence ID" value="MBB3994495.1"/>
    <property type="molecule type" value="Genomic_DNA"/>
</dbReference>
<feature type="transmembrane region" description="Helical" evidence="6">
    <location>
        <begin position="140"/>
        <end position="165"/>
    </location>
</feature>
<dbReference type="GO" id="GO:0140115">
    <property type="term" value="P:export across plasma membrane"/>
    <property type="evidence" value="ECO:0007669"/>
    <property type="project" value="UniProtKB-ARBA"/>
</dbReference>
<keyword evidence="4 6" id="KW-1133">Transmembrane helix</keyword>
<comment type="subcellular location">
    <subcellularLocation>
        <location evidence="1">Membrane</location>
        <topology evidence="1">Multi-pass membrane protein</topology>
    </subcellularLocation>
</comment>
<feature type="transmembrane region" description="Helical" evidence="6">
    <location>
        <begin position="222"/>
        <end position="245"/>
    </location>
</feature>
<evidence type="ECO:0000256" key="3">
    <source>
        <dbReference type="ARBA" id="ARBA00022692"/>
    </source>
</evidence>
<evidence type="ECO:0000313" key="9">
    <source>
        <dbReference type="Proteomes" id="UP000530268"/>
    </source>
</evidence>
<accession>A0A7W6E4F0</accession>
<keyword evidence="9" id="KW-1185">Reference proteome</keyword>
<feature type="transmembrane region" description="Helical" evidence="6">
    <location>
        <begin position="82"/>
        <end position="101"/>
    </location>
</feature>